<gene>
    <name evidence="5" type="ORF">V6624_18395</name>
</gene>
<dbReference type="CDD" id="cd03357">
    <property type="entry name" value="LbH_MAT_GAT"/>
    <property type="match status" value="1"/>
</dbReference>
<dbReference type="EMBL" id="CP147988">
    <property type="protein sequence ID" value="WXK52430.1"/>
    <property type="molecule type" value="Genomic_DNA"/>
</dbReference>
<name>A0ABZ2QGN3_9FLAO</name>
<evidence type="ECO:0000313" key="6">
    <source>
        <dbReference type="Proteomes" id="UP001447857"/>
    </source>
</evidence>
<dbReference type="Pfam" id="PF14602">
    <property type="entry name" value="Hexapep_2"/>
    <property type="match status" value="1"/>
</dbReference>
<dbReference type="Gene3D" id="2.160.10.10">
    <property type="entry name" value="Hexapeptide repeat proteins"/>
    <property type="match status" value="1"/>
</dbReference>
<evidence type="ECO:0000256" key="3">
    <source>
        <dbReference type="ARBA" id="ARBA00022737"/>
    </source>
</evidence>
<keyword evidence="6" id="KW-1185">Reference proteome</keyword>
<keyword evidence="2 5" id="KW-0808">Transferase</keyword>
<comment type="similarity">
    <text evidence="1">Belongs to the transferase hexapeptide repeat family.</text>
</comment>
<organism evidence="5 6">
    <name type="scientific">Flavobacterium ginsenosidimutans</name>
    <dbReference type="NCBI Taxonomy" id="687844"/>
    <lineage>
        <taxon>Bacteria</taxon>
        <taxon>Pseudomonadati</taxon>
        <taxon>Bacteroidota</taxon>
        <taxon>Flavobacteriia</taxon>
        <taxon>Flavobacteriales</taxon>
        <taxon>Flavobacteriaceae</taxon>
        <taxon>Flavobacterium</taxon>
    </lineage>
</organism>
<accession>A0ABZ2QGN3</accession>
<dbReference type="InterPro" id="IPR051159">
    <property type="entry name" value="Hexapeptide_acetyltransf"/>
</dbReference>
<proteinExistence type="inferred from homology"/>
<dbReference type="PANTHER" id="PTHR23416:SF23">
    <property type="entry name" value="ACETYLTRANSFERASE C18B11.09C-RELATED"/>
    <property type="match status" value="1"/>
</dbReference>
<dbReference type="RefSeq" id="WP_111290167.1">
    <property type="nucleotide sequence ID" value="NZ_CP147988.1"/>
</dbReference>
<dbReference type="InterPro" id="IPR001451">
    <property type="entry name" value="Hexapep"/>
</dbReference>
<dbReference type="GO" id="GO:0016746">
    <property type="term" value="F:acyltransferase activity"/>
    <property type="evidence" value="ECO:0007669"/>
    <property type="project" value="UniProtKB-KW"/>
</dbReference>
<dbReference type="PROSITE" id="PS00101">
    <property type="entry name" value="HEXAPEP_TRANSFERASES"/>
    <property type="match status" value="1"/>
</dbReference>
<reference evidence="5 6" key="1">
    <citation type="submission" date="2024-02" db="EMBL/GenBank/DDBJ databases">
        <title>complete genome of Flavobacterium ginsenosidimutans Str. YTB16.</title>
        <authorList>
            <person name="Wang Q."/>
        </authorList>
    </citation>
    <scope>NUCLEOTIDE SEQUENCE [LARGE SCALE GENOMIC DNA]</scope>
    <source>
        <strain evidence="5 6">YTB16</strain>
    </source>
</reference>
<sequence length="190" mass="20429">MKKDTEDVFEQLMNGQTISPANSQAYRLLEESFSTKKLLIRLNSSADPSEIRSLLSEITNSEIDQTTTVFTPIHINYGKNTRIGKNVFINFDCTFLDLGGITIEDNVLIAPRVNIISEGHPISSQNRKSLVPGAVHIKKNAWIGTAATILSGVTVGENSIVAAGAVVAKDVPDNTIVGGIPAKIIKAIAE</sequence>
<dbReference type="Pfam" id="PF00132">
    <property type="entry name" value="Hexapep"/>
    <property type="match status" value="1"/>
</dbReference>
<evidence type="ECO:0000313" key="5">
    <source>
        <dbReference type="EMBL" id="WXK52430.1"/>
    </source>
</evidence>
<dbReference type="SUPFAM" id="SSF51161">
    <property type="entry name" value="Trimeric LpxA-like enzymes"/>
    <property type="match status" value="1"/>
</dbReference>
<dbReference type="EC" id="2.3.1.-" evidence="5"/>
<keyword evidence="4 5" id="KW-0012">Acyltransferase</keyword>
<protein>
    <submittedName>
        <fullName evidence="5">Sugar O-acetyltransferase</fullName>
        <ecNumber evidence="5">2.3.1.-</ecNumber>
    </submittedName>
</protein>
<dbReference type="InterPro" id="IPR011004">
    <property type="entry name" value="Trimer_LpxA-like_sf"/>
</dbReference>
<dbReference type="PANTHER" id="PTHR23416">
    <property type="entry name" value="SIALIC ACID SYNTHASE-RELATED"/>
    <property type="match status" value="1"/>
</dbReference>
<dbReference type="InterPro" id="IPR018357">
    <property type="entry name" value="Hexapep_transf_CS"/>
</dbReference>
<evidence type="ECO:0000256" key="1">
    <source>
        <dbReference type="ARBA" id="ARBA00007274"/>
    </source>
</evidence>
<keyword evidence="3" id="KW-0677">Repeat</keyword>
<evidence type="ECO:0000256" key="4">
    <source>
        <dbReference type="ARBA" id="ARBA00023315"/>
    </source>
</evidence>
<evidence type="ECO:0000256" key="2">
    <source>
        <dbReference type="ARBA" id="ARBA00022679"/>
    </source>
</evidence>
<dbReference type="Proteomes" id="UP001447857">
    <property type="component" value="Chromosome"/>
</dbReference>